<reference evidence="1" key="1">
    <citation type="journal article" date="2013" name="Genome Biol.">
        <title>Draft genome of the mountain pine beetle, Dendroctonus ponderosae Hopkins, a major forest pest.</title>
        <authorList>
            <person name="Keeling C.I."/>
            <person name="Yuen M.M."/>
            <person name="Liao N.Y."/>
            <person name="Docking T.R."/>
            <person name="Chan S.K."/>
            <person name="Taylor G.A."/>
            <person name="Palmquist D.L."/>
            <person name="Jackman S.D."/>
            <person name="Nguyen A."/>
            <person name="Li M."/>
            <person name="Henderson H."/>
            <person name="Janes J.K."/>
            <person name="Zhao Y."/>
            <person name="Pandoh P."/>
            <person name="Moore R."/>
            <person name="Sperling F.A."/>
            <person name="Huber D.P."/>
            <person name="Birol I."/>
            <person name="Jones S.J."/>
            <person name="Bohlmann J."/>
        </authorList>
    </citation>
    <scope>NUCLEOTIDE SEQUENCE</scope>
</reference>
<dbReference type="AlphaFoldDB" id="N6TWM2"/>
<protein>
    <submittedName>
        <fullName evidence="1">Uncharacterized protein</fullName>
    </submittedName>
</protein>
<accession>N6TWM2</accession>
<dbReference type="HOGENOM" id="CLU_3263330_0_0_1"/>
<name>N6TWM2_DENPD</name>
<gene>
    <name evidence="1" type="ORF">YQE_12647</name>
</gene>
<sequence length="42" mass="4886">MASKLLQMQKVAVRTQTFSKANLWFKLVWMVASSRSSIIERN</sequence>
<feature type="non-terminal residue" evidence="1">
    <location>
        <position position="42"/>
    </location>
</feature>
<organism evidence="1">
    <name type="scientific">Dendroctonus ponderosae</name>
    <name type="common">Mountain pine beetle</name>
    <dbReference type="NCBI Taxonomy" id="77166"/>
    <lineage>
        <taxon>Eukaryota</taxon>
        <taxon>Metazoa</taxon>
        <taxon>Ecdysozoa</taxon>
        <taxon>Arthropoda</taxon>
        <taxon>Hexapoda</taxon>
        <taxon>Insecta</taxon>
        <taxon>Pterygota</taxon>
        <taxon>Neoptera</taxon>
        <taxon>Endopterygota</taxon>
        <taxon>Coleoptera</taxon>
        <taxon>Polyphaga</taxon>
        <taxon>Cucujiformia</taxon>
        <taxon>Curculionidae</taxon>
        <taxon>Scolytinae</taxon>
        <taxon>Dendroctonus</taxon>
    </lineage>
</organism>
<evidence type="ECO:0000313" key="1">
    <source>
        <dbReference type="EMBL" id="ENN70702.1"/>
    </source>
</evidence>
<feature type="non-terminal residue" evidence="1">
    <location>
        <position position="1"/>
    </location>
</feature>
<proteinExistence type="predicted"/>
<dbReference type="EMBL" id="KB741288">
    <property type="protein sequence ID" value="ENN70702.1"/>
    <property type="molecule type" value="Genomic_DNA"/>
</dbReference>